<dbReference type="Gene3D" id="3.20.20.70">
    <property type="entry name" value="Aldolase class I"/>
    <property type="match status" value="1"/>
</dbReference>
<dbReference type="EMBL" id="JAFVMF010000009">
    <property type="protein sequence ID" value="MBO1360112.1"/>
    <property type="molecule type" value="Genomic_DNA"/>
</dbReference>
<sequence>MNATHYAQRASAGLIVTETAQTSPQGKGYSFASGIYSSEQVAGWRLAAEAVHAAGAGSSIPIWLHAFWGNLLCSAPDEDSFFGGGMQGYTDYPVTAATPYPMER</sequence>
<feature type="domain" description="NADH:flavin oxidoreductase/NADH oxidase N-terminal" evidence="1">
    <location>
        <begin position="3"/>
        <end position="63"/>
    </location>
</feature>
<dbReference type="InterPro" id="IPR013785">
    <property type="entry name" value="Aldolase_TIM"/>
</dbReference>
<dbReference type="Pfam" id="PF00724">
    <property type="entry name" value="Oxidored_FMN"/>
    <property type="match status" value="1"/>
</dbReference>
<dbReference type="PANTHER" id="PTHR22893">
    <property type="entry name" value="NADH OXIDOREDUCTASE-RELATED"/>
    <property type="match status" value="1"/>
</dbReference>
<protein>
    <recommendedName>
        <fullName evidence="1">NADH:flavin oxidoreductase/NADH oxidase N-terminal domain-containing protein</fullName>
    </recommendedName>
</protein>
<dbReference type="PANTHER" id="PTHR22893:SF91">
    <property type="entry name" value="NADPH DEHYDROGENASE 2-RELATED"/>
    <property type="match status" value="1"/>
</dbReference>
<keyword evidence="3" id="KW-1185">Reference proteome</keyword>
<dbReference type="InterPro" id="IPR045247">
    <property type="entry name" value="Oye-like"/>
</dbReference>
<accession>A0ABS3LW31</accession>
<name>A0ABS3LW31_9PROT</name>
<reference evidence="2 3" key="1">
    <citation type="submission" date="2021-03" db="EMBL/GenBank/DDBJ databases">
        <title>The complete genome sequence of Acetobacter sacchari TBRC 11175.</title>
        <authorList>
            <person name="Charoenyingcharoen P."/>
            <person name="Yukphan P."/>
        </authorList>
    </citation>
    <scope>NUCLEOTIDE SEQUENCE [LARGE SCALE GENOMIC DNA]</scope>
    <source>
        <strain evidence="2 3">TBRC 11175</strain>
    </source>
</reference>
<evidence type="ECO:0000259" key="1">
    <source>
        <dbReference type="Pfam" id="PF00724"/>
    </source>
</evidence>
<dbReference type="SUPFAM" id="SSF51395">
    <property type="entry name" value="FMN-linked oxidoreductases"/>
    <property type="match status" value="1"/>
</dbReference>
<dbReference type="Proteomes" id="UP000664771">
    <property type="component" value="Unassembled WGS sequence"/>
</dbReference>
<gene>
    <name evidence="2" type="ORF">J2D73_09915</name>
</gene>
<evidence type="ECO:0000313" key="3">
    <source>
        <dbReference type="Proteomes" id="UP000664771"/>
    </source>
</evidence>
<organism evidence="2 3">
    <name type="scientific">Acetobacter sacchari</name>
    <dbReference type="NCBI Taxonomy" id="2661687"/>
    <lineage>
        <taxon>Bacteria</taxon>
        <taxon>Pseudomonadati</taxon>
        <taxon>Pseudomonadota</taxon>
        <taxon>Alphaproteobacteria</taxon>
        <taxon>Acetobacterales</taxon>
        <taxon>Acetobacteraceae</taxon>
        <taxon>Acetobacter</taxon>
    </lineage>
</organism>
<proteinExistence type="predicted"/>
<comment type="caution">
    <text evidence="2">The sequence shown here is derived from an EMBL/GenBank/DDBJ whole genome shotgun (WGS) entry which is preliminary data.</text>
</comment>
<dbReference type="InterPro" id="IPR001155">
    <property type="entry name" value="OxRdtase_FMN_N"/>
</dbReference>
<evidence type="ECO:0000313" key="2">
    <source>
        <dbReference type="EMBL" id="MBO1360112.1"/>
    </source>
</evidence>